<reference evidence="2" key="1">
    <citation type="journal article" date="2013" name="Genome Announc.">
        <title>Draft genome sequence of the basidiomycetous yeast-like fungus Pseudozyma hubeiensis SY62, which produces an abundant amount of the biosurfactant mannosylerythritol lipids.</title>
        <authorList>
            <person name="Konishi M."/>
            <person name="Hatada Y."/>
            <person name="Horiuchi J."/>
        </authorList>
    </citation>
    <scope>NUCLEOTIDE SEQUENCE [LARGE SCALE GENOMIC DNA]</scope>
    <source>
        <strain evidence="2">SY62</strain>
    </source>
</reference>
<proteinExistence type="predicted"/>
<dbReference type="AlphaFoldDB" id="R9P2N4"/>
<evidence type="ECO:0000313" key="1">
    <source>
        <dbReference type="EMBL" id="GAC95534.1"/>
    </source>
</evidence>
<keyword evidence="1" id="KW-0560">Oxidoreductase</keyword>
<dbReference type="GeneID" id="24108400"/>
<sequence length="70" mass="8103">MTTDPTPKLHAVVQLEDRREFDPDVRSALMGMVSAMRRRKGSQSRKIEPQLERIAILHSTFQSTIHRFPT</sequence>
<keyword evidence="1" id="KW-0503">Monooxygenase</keyword>
<evidence type="ECO:0000313" key="2">
    <source>
        <dbReference type="Proteomes" id="UP000014071"/>
    </source>
</evidence>
<protein>
    <submittedName>
        <fullName evidence="1">Putative monooxygenase</fullName>
    </submittedName>
</protein>
<dbReference type="GO" id="GO:0004497">
    <property type="term" value="F:monooxygenase activity"/>
    <property type="evidence" value="ECO:0007669"/>
    <property type="project" value="UniProtKB-KW"/>
</dbReference>
<accession>R9P2N4</accession>
<organism evidence="1 2">
    <name type="scientific">Pseudozyma hubeiensis (strain SY62)</name>
    <name type="common">Yeast</name>
    <dbReference type="NCBI Taxonomy" id="1305764"/>
    <lineage>
        <taxon>Eukaryota</taxon>
        <taxon>Fungi</taxon>
        <taxon>Dikarya</taxon>
        <taxon>Basidiomycota</taxon>
        <taxon>Ustilaginomycotina</taxon>
        <taxon>Ustilaginomycetes</taxon>
        <taxon>Ustilaginales</taxon>
        <taxon>Ustilaginaceae</taxon>
        <taxon>Pseudozyma</taxon>
    </lineage>
</organism>
<keyword evidence="2" id="KW-1185">Reference proteome</keyword>
<name>R9P2N4_PSEHS</name>
<dbReference type="HOGENOM" id="CLU_2758887_0_0_1"/>
<gene>
    <name evidence="1" type="ORF">PHSY_003110</name>
</gene>
<dbReference type="EMBL" id="DF238795">
    <property type="protein sequence ID" value="GAC95534.1"/>
    <property type="molecule type" value="Genomic_DNA"/>
</dbReference>
<dbReference type="Proteomes" id="UP000014071">
    <property type="component" value="Unassembled WGS sequence"/>
</dbReference>
<dbReference type="RefSeq" id="XP_012189121.1">
    <property type="nucleotide sequence ID" value="XM_012333731.1"/>
</dbReference>